<dbReference type="InterPro" id="IPR011006">
    <property type="entry name" value="CheY-like_superfamily"/>
</dbReference>
<dbReference type="Pfam" id="PF00158">
    <property type="entry name" value="Sigma54_activat"/>
    <property type="match status" value="1"/>
</dbReference>
<dbReference type="GO" id="GO:0000160">
    <property type="term" value="P:phosphorelay signal transduction system"/>
    <property type="evidence" value="ECO:0007669"/>
    <property type="project" value="InterPro"/>
</dbReference>
<dbReference type="Gene3D" id="1.10.8.60">
    <property type="match status" value="1"/>
</dbReference>
<name>A0A550J7S0_9BACT</name>
<gene>
    <name evidence="10" type="ORF">FL622_13475</name>
</gene>
<dbReference type="SUPFAM" id="SSF52172">
    <property type="entry name" value="CheY-like"/>
    <property type="match status" value="1"/>
</dbReference>
<dbReference type="Pfam" id="PF25601">
    <property type="entry name" value="AAA_lid_14"/>
    <property type="match status" value="1"/>
</dbReference>
<evidence type="ECO:0000256" key="6">
    <source>
        <dbReference type="ARBA" id="ARBA00023163"/>
    </source>
</evidence>
<accession>A0A550J7S0</accession>
<dbReference type="Proteomes" id="UP000317155">
    <property type="component" value="Unassembled WGS sequence"/>
</dbReference>
<dbReference type="InterPro" id="IPR009057">
    <property type="entry name" value="Homeodomain-like_sf"/>
</dbReference>
<dbReference type="RefSeq" id="WP_092053706.1">
    <property type="nucleotide sequence ID" value="NZ_FOJJ01000003.1"/>
</dbReference>
<sequence length="465" mass="52259">MGSKGRIFLVDDDELIISMLSRALQKEGYETSLLNSSEQAVEKIRAWQPHALLLDVDLGGGPSGLDLLEMLQAEGVDFPIVMLTADDSAESAVRAMRHGAADYLNKPFNIEEVKIVLEKLLANSRLKNEVRYLKESTAATLGRMFIGESPVTQNVLKTTRKMVEAGVQSILITGKSGSGKEVLARNIHYWRFGSQKDFESIPYIAVNCTALPESLIEGELFGHAKGAFTDAKADKKGVFELAEGGTLLLDEIGDMRLDLQGKLLRVLEERTVRRIGGQVDLPIDVTIIACTNRDLKKAVEDGIFREDLYYRLNSFAIQLPTLSQRGEDILLLTRHFLEKFAQKYSKKPIQNISKDAEKLLREYPWPGNVRELRNVIERCVVLENTDTLSADQLPLDIGGKESSRGERRKRFHIVLPEEGISLEVVERELMRLALERTNGNMTKSAKLLQVSYDTFRYQAKKYDLT</sequence>
<keyword evidence="3" id="KW-0805">Transcription regulation</keyword>
<organism evidence="10 11">
    <name type="scientific">Trichloromonas acetexigens</name>
    <dbReference type="NCBI Taxonomy" id="38815"/>
    <lineage>
        <taxon>Bacteria</taxon>
        <taxon>Pseudomonadati</taxon>
        <taxon>Thermodesulfobacteriota</taxon>
        <taxon>Desulfuromonadia</taxon>
        <taxon>Desulfuromonadales</taxon>
        <taxon>Trichloromonadaceae</taxon>
        <taxon>Trichloromonas</taxon>
    </lineage>
</organism>
<evidence type="ECO:0000256" key="5">
    <source>
        <dbReference type="ARBA" id="ARBA00023159"/>
    </source>
</evidence>
<keyword evidence="6" id="KW-0804">Transcription</keyword>
<dbReference type="PROSITE" id="PS50110">
    <property type="entry name" value="RESPONSE_REGULATORY"/>
    <property type="match status" value="1"/>
</dbReference>
<dbReference type="FunFam" id="1.10.8.60:FF:000014">
    <property type="entry name" value="DNA-binding transcriptional regulator NtrC"/>
    <property type="match status" value="1"/>
</dbReference>
<dbReference type="EMBL" id="VJVV01000011">
    <property type="protein sequence ID" value="TRO79276.1"/>
    <property type="molecule type" value="Genomic_DNA"/>
</dbReference>
<dbReference type="Pfam" id="PF00072">
    <property type="entry name" value="Response_reg"/>
    <property type="match status" value="1"/>
</dbReference>
<dbReference type="InterPro" id="IPR002078">
    <property type="entry name" value="Sigma_54_int"/>
</dbReference>
<dbReference type="PROSITE" id="PS00688">
    <property type="entry name" value="SIGMA54_INTERACT_3"/>
    <property type="match status" value="1"/>
</dbReference>
<dbReference type="InterPro" id="IPR003593">
    <property type="entry name" value="AAA+_ATPase"/>
</dbReference>
<evidence type="ECO:0000256" key="3">
    <source>
        <dbReference type="ARBA" id="ARBA00023015"/>
    </source>
</evidence>
<dbReference type="GO" id="GO:0043565">
    <property type="term" value="F:sequence-specific DNA binding"/>
    <property type="evidence" value="ECO:0007669"/>
    <property type="project" value="InterPro"/>
</dbReference>
<dbReference type="PROSITE" id="PS50045">
    <property type="entry name" value="SIGMA54_INTERACT_4"/>
    <property type="match status" value="1"/>
</dbReference>
<dbReference type="GO" id="GO:0005524">
    <property type="term" value="F:ATP binding"/>
    <property type="evidence" value="ECO:0007669"/>
    <property type="project" value="UniProtKB-KW"/>
</dbReference>
<dbReference type="SUPFAM" id="SSF52540">
    <property type="entry name" value="P-loop containing nucleoside triphosphate hydrolases"/>
    <property type="match status" value="1"/>
</dbReference>
<evidence type="ECO:0000259" key="8">
    <source>
        <dbReference type="PROSITE" id="PS50045"/>
    </source>
</evidence>
<keyword evidence="5" id="KW-0010">Activator</keyword>
<dbReference type="InterPro" id="IPR058031">
    <property type="entry name" value="AAA_lid_NorR"/>
</dbReference>
<dbReference type="InterPro" id="IPR002197">
    <property type="entry name" value="HTH_Fis"/>
</dbReference>
<dbReference type="SUPFAM" id="SSF46689">
    <property type="entry name" value="Homeodomain-like"/>
    <property type="match status" value="1"/>
</dbReference>
<dbReference type="PRINTS" id="PR01590">
    <property type="entry name" value="HTHFIS"/>
</dbReference>
<dbReference type="InterPro" id="IPR001789">
    <property type="entry name" value="Sig_transdc_resp-reg_receiver"/>
</dbReference>
<dbReference type="OrthoDB" id="5404895at2"/>
<dbReference type="SMART" id="SM00382">
    <property type="entry name" value="AAA"/>
    <property type="match status" value="1"/>
</dbReference>
<dbReference type="PANTHER" id="PTHR32071">
    <property type="entry name" value="TRANSCRIPTIONAL REGULATORY PROTEIN"/>
    <property type="match status" value="1"/>
</dbReference>
<dbReference type="PROSITE" id="PS00676">
    <property type="entry name" value="SIGMA54_INTERACT_2"/>
    <property type="match status" value="1"/>
</dbReference>
<keyword evidence="1" id="KW-0547">Nucleotide-binding</keyword>
<keyword evidence="11" id="KW-1185">Reference proteome</keyword>
<evidence type="ECO:0000313" key="10">
    <source>
        <dbReference type="EMBL" id="TRO79276.1"/>
    </source>
</evidence>
<keyword evidence="4" id="KW-0238">DNA-binding</keyword>
<comment type="caution">
    <text evidence="10">The sequence shown here is derived from an EMBL/GenBank/DDBJ whole genome shotgun (WGS) entry which is preliminary data.</text>
</comment>
<dbReference type="FunFam" id="3.40.50.300:FF:000006">
    <property type="entry name" value="DNA-binding transcriptional regulator NtrC"/>
    <property type="match status" value="1"/>
</dbReference>
<dbReference type="Gene3D" id="3.40.50.2300">
    <property type="match status" value="1"/>
</dbReference>
<evidence type="ECO:0000256" key="1">
    <source>
        <dbReference type="ARBA" id="ARBA00022741"/>
    </source>
</evidence>
<dbReference type="GO" id="GO:0006355">
    <property type="term" value="P:regulation of DNA-templated transcription"/>
    <property type="evidence" value="ECO:0007669"/>
    <property type="project" value="InterPro"/>
</dbReference>
<dbReference type="Gene3D" id="3.40.50.300">
    <property type="entry name" value="P-loop containing nucleotide triphosphate hydrolases"/>
    <property type="match status" value="1"/>
</dbReference>
<evidence type="ECO:0000256" key="4">
    <source>
        <dbReference type="ARBA" id="ARBA00023125"/>
    </source>
</evidence>
<dbReference type="CDD" id="cd00009">
    <property type="entry name" value="AAA"/>
    <property type="match status" value="1"/>
</dbReference>
<keyword evidence="7" id="KW-0597">Phosphoprotein</keyword>
<dbReference type="Gene3D" id="1.10.10.60">
    <property type="entry name" value="Homeodomain-like"/>
    <property type="match status" value="1"/>
</dbReference>
<keyword evidence="2" id="KW-0067">ATP-binding</keyword>
<dbReference type="SMART" id="SM00448">
    <property type="entry name" value="REC"/>
    <property type="match status" value="1"/>
</dbReference>
<dbReference type="Pfam" id="PF02954">
    <property type="entry name" value="HTH_8"/>
    <property type="match status" value="1"/>
</dbReference>
<reference evidence="10 11" key="1">
    <citation type="submission" date="2019-07" db="EMBL/GenBank/DDBJ databases">
        <title>Insights of Desulfuromonas acetexigens electromicrobiology.</title>
        <authorList>
            <person name="Katuri K."/>
            <person name="Sapireddy V."/>
            <person name="Shaw D.R."/>
            <person name="Saikaly P."/>
        </authorList>
    </citation>
    <scope>NUCLEOTIDE SEQUENCE [LARGE SCALE GENOMIC DNA]</scope>
    <source>
        <strain evidence="10 11">2873</strain>
    </source>
</reference>
<evidence type="ECO:0000313" key="11">
    <source>
        <dbReference type="Proteomes" id="UP000317155"/>
    </source>
</evidence>
<feature type="domain" description="Response regulatory" evidence="9">
    <location>
        <begin position="6"/>
        <end position="121"/>
    </location>
</feature>
<evidence type="ECO:0000256" key="7">
    <source>
        <dbReference type="PROSITE-ProRule" id="PRU00169"/>
    </source>
</evidence>
<evidence type="ECO:0000259" key="9">
    <source>
        <dbReference type="PROSITE" id="PS50110"/>
    </source>
</evidence>
<proteinExistence type="predicted"/>
<evidence type="ECO:0000256" key="2">
    <source>
        <dbReference type="ARBA" id="ARBA00022840"/>
    </source>
</evidence>
<feature type="modified residue" description="4-aspartylphosphate" evidence="7">
    <location>
        <position position="55"/>
    </location>
</feature>
<protein>
    <submittedName>
        <fullName evidence="10">Sigma-54-dependent Fis family transcriptional regulator</fullName>
    </submittedName>
</protein>
<feature type="domain" description="Sigma-54 factor interaction" evidence="8">
    <location>
        <begin position="145"/>
        <end position="381"/>
    </location>
</feature>
<dbReference type="PANTHER" id="PTHR32071:SF113">
    <property type="entry name" value="ALGINATE BIOSYNTHESIS TRANSCRIPTIONAL REGULATORY PROTEIN ALGB"/>
    <property type="match status" value="1"/>
</dbReference>
<dbReference type="AlphaFoldDB" id="A0A550J7S0"/>
<dbReference type="InterPro" id="IPR027417">
    <property type="entry name" value="P-loop_NTPase"/>
</dbReference>
<dbReference type="InterPro" id="IPR025944">
    <property type="entry name" value="Sigma_54_int_dom_CS"/>
</dbReference>
<dbReference type="InterPro" id="IPR025943">
    <property type="entry name" value="Sigma_54_int_dom_ATP-bd_2"/>
</dbReference>